<feature type="compositionally biased region" description="Polar residues" evidence="1">
    <location>
        <begin position="722"/>
        <end position="734"/>
    </location>
</feature>
<proteinExistence type="predicted"/>
<accession>A0A8J2M0Z1</accession>
<reference evidence="3" key="1">
    <citation type="submission" date="2021-09" db="EMBL/GenBank/DDBJ databases">
        <authorList>
            <consortium name="Pathogen Informatics"/>
        </authorList>
    </citation>
    <scope>NUCLEOTIDE SEQUENCE</scope>
</reference>
<feature type="region of interest" description="Disordered" evidence="1">
    <location>
        <begin position="463"/>
        <end position="486"/>
    </location>
</feature>
<feature type="signal peptide" evidence="2">
    <location>
        <begin position="1"/>
        <end position="18"/>
    </location>
</feature>
<keyword evidence="2" id="KW-0732">Signal</keyword>
<organism evidence="3 4">
    <name type="scientific">Cercopithifilaria johnstoni</name>
    <dbReference type="NCBI Taxonomy" id="2874296"/>
    <lineage>
        <taxon>Eukaryota</taxon>
        <taxon>Metazoa</taxon>
        <taxon>Ecdysozoa</taxon>
        <taxon>Nematoda</taxon>
        <taxon>Chromadorea</taxon>
        <taxon>Rhabditida</taxon>
        <taxon>Spirurina</taxon>
        <taxon>Spiruromorpha</taxon>
        <taxon>Filarioidea</taxon>
        <taxon>Onchocercidae</taxon>
        <taxon>Cercopithifilaria</taxon>
    </lineage>
</organism>
<gene>
    <name evidence="3" type="ORF">CJOHNSTONI_LOCUS1466</name>
</gene>
<feature type="region of interest" description="Disordered" evidence="1">
    <location>
        <begin position="127"/>
        <end position="154"/>
    </location>
</feature>
<feature type="region of interest" description="Disordered" evidence="1">
    <location>
        <begin position="510"/>
        <end position="640"/>
    </location>
</feature>
<feature type="compositionally biased region" description="Polar residues" evidence="1">
    <location>
        <begin position="665"/>
        <end position="682"/>
    </location>
</feature>
<sequence length="734" mass="83382">MLPTYFILISTLIGYISSAEIDAGPQFSPLTPYQTADSLPPPVYGLLEGRSDIDGTLINPKSIYNWKNYHSSKQRNDEISELSYKKRLSPASSKKKQKKNWKIPPGAKLVGYNMQLVAGYVPTTYFNNRNQKNDERRLESRSSPTSSDIYSKYRPGYNMNMTKNYDTDEKSNEMDTVTIEVDVLKTDGDDELLKDESILHTNFTRRESSFLEKQEESTSTDATTNITIGLVNLNGFLWPIAETKLKAEKQKEESISASQSDSDATTFVGPIEHDLSVLQKNMYNTATVKLDSDDTMDRIDDDPIPVFQSTAETDDAGSTSLESDNLSEPQLTILQNINSMKKYNDEMMRNSTSIPKMPQSRKGIEKAEQEIPFFRQLQMNYTDSQAESETEISRTRLLPVTTLKSGDTIIQISESNERERAMGDIKLSDIHVTTPSSSQNSMSVTMSNAVTVARTIMMNVESSEFDNEDENSDKVEQNDDNTDFENPEEFSKIQLAGEEGHGMSEKLNSEQVSRNVTGNDEHEELSQDENSKNDNNERWPQDKSTEVKNNSEEANSKNKEGDFRDDYDTSDNGDDNNNNDHGNDNDDVSSDNNDDDDDDGNNNNNDDSSRMIKDSEDEMTQSQENDEEKQGRISAPIFSPEQIPTFEEWLFSLPIQHAFPFNARNQPLANPIHSSFSRSVNQKNRKGKNKQERQRLHSGKKQKAPIYDYDSSEDDDKEQFQEQRFTLSRNVPYE</sequence>
<evidence type="ECO:0000313" key="3">
    <source>
        <dbReference type="EMBL" id="CAG9531030.1"/>
    </source>
</evidence>
<dbReference type="AlphaFoldDB" id="A0A8J2M0Z1"/>
<feature type="region of interest" description="Disordered" evidence="1">
    <location>
        <begin position="665"/>
        <end position="734"/>
    </location>
</feature>
<evidence type="ECO:0000313" key="4">
    <source>
        <dbReference type="Proteomes" id="UP000746747"/>
    </source>
</evidence>
<feature type="chain" id="PRO_5035166611" evidence="2">
    <location>
        <begin position="19"/>
        <end position="734"/>
    </location>
</feature>
<feature type="compositionally biased region" description="Acidic residues" evidence="1">
    <location>
        <begin position="615"/>
        <end position="627"/>
    </location>
</feature>
<name>A0A8J2M0Z1_9BILA</name>
<feature type="compositionally biased region" description="Acidic residues" evidence="1">
    <location>
        <begin position="585"/>
        <end position="600"/>
    </location>
</feature>
<evidence type="ECO:0000256" key="1">
    <source>
        <dbReference type="SAM" id="MobiDB-lite"/>
    </source>
</evidence>
<dbReference type="EMBL" id="CAKAEH010000445">
    <property type="protein sequence ID" value="CAG9531030.1"/>
    <property type="molecule type" value="Genomic_DNA"/>
</dbReference>
<keyword evidence="4" id="KW-1185">Reference proteome</keyword>
<feature type="compositionally biased region" description="Basic and acidic residues" evidence="1">
    <location>
        <begin position="529"/>
        <end position="567"/>
    </location>
</feature>
<protein>
    <submittedName>
        <fullName evidence="3">Uncharacterized protein</fullName>
    </submittedName>
</protein>
<feature type="compositionally biased region" description="Basic and acidic residues" evidence="1">
    <location>
        <begin position="131"/>
        <end position="140"/>
    </location>
</feature>
<evidence type="ECO:0000256" key="2">
    <source>
        <dbReference type="SAM" id="SignalP"/>
    </source>
</evidence>
<dbReference type="OrthoDB" id="5842637at2759"/>
<comment type="caution">
    <text evidence="3">The sequence shown here is derived from an EMBL/GenBank/DDBJ whole genome shotgun (WGS) entry which is preliminary data.</text>
</comment>
<dbReference type="Proteomes" id="UP000746747">
    <property type="component" value="Unassembled WGS sequence"/>
</dbReference>